<keyword evidence="2" id="KW-1185">Reference proteome</keyword>
<protein>
    <submittedName>
        <fullName evidence="1">Uncharacterized protein</fullName>
    </submittedName>
</protein>
<evidence type="ECO:0000313" key="2">
    <source>
        <dbReference type="Proteomes" id="UP001341840"/>
    </source>
</evidence>
<accession>A0ABU6QT09</accession>
<evidence type="ECO:0000313" key="1">
    <source>
        <dbReference type="EMBL" id="MED6115171.1"/>
    </source>
</evidence>
<gene>
    <name evidence="1" type="ORF">PIB30_087630</name>
</gene>
<organism evidence="1 2">
    <name type="scientific">Stylosanthes scabra</name>
    <dbReference type="NCBI Taxonomy" id="79078"/>
    <lineage>
        <taxon>Eukaryota</taxon>
        <taxon>Viridiplantae</taxon>
        <taxon>Streptophyta</taxon>
        <taxon>Embryophyta</taxon>
        <taxon>Tracheophyta</taxon>
        <taxon>Spermatophyta</taxon>
        <taxon>Magnoliopsida</taxon>
        <taxon>eudicotyledons</taxon>
        <taxon>Gunneridae</taxon>
        <taxon>Pentapetalae</taxon>
        <taxon>rosids</taxon>
        <taxon>fabids</taxon>
        <taxon>Fabales</taxon>
        <taxon>Fabaceae</taxon>
        <taxon>Papilionoideae</taxon>
        <taxon>50 kb inversion clade</taxon>
        <taxon>dalbergioids sensu lato</taxon>
        <taxon>Dalbergieae</taxon>
        <taxon>Pterocarpus clade</taxon>
        <taxon>Stylosanthes</taxon>
    </lineage>
</organism>
<comment type="caution">
    <text evidence="1">The sequence shown here is derived from an EMBL/GenBank/DDBJ whole genome shotgun (WGS) entry which is preliminary data.</text>
</comment>
<dbReference type="EMBL" id="JASCZI010001552">
    <property type="protein sequence ID" value="MED6115171.1"/>
    <property type="molecule type" value="Genomic_DNA"/>
</dbReference>
<sequence length="72" mass="8090">MTAKDDHGFSAILQGCSITSLNGISKIIELRCILASSIHDRKLLPDMFSGTNSKRERLDMFERLVPYTFKAT</sequence>
<reference evidence="1 2" key="1">
    <citation type="journal article" date="2023" name="Plants (Basel)">
        <title>Bridging the Gap: Combining Genomics and Transcriptomics Approaches to Understand Stylosanthes scabra, an Orphan Legume from the Brazilian Caatinga.</title>
        <authorList>
            <person name="Ferreira-Neto J.R.C."/>
            <person name="da Silva M.D."/>
            <person name="Binneck E."/>
            <person name="de Melo N.F."/>
            <person name="da Silva R.H."/>
            <person name="de Melo A.L.T.M."/>
            <person name="Pandolfi V."/>
            <person name="Bustamante F.O."/>
            <person name="Brasileiro-Vidal A.C."/>
            <person name="Benko-Iseppon A.M."/>
        </authorList>
    </citation>
    <scope>NUCLEOTIDE SEQUENCE [LARGE SCALE GENOMIC DNA]</scope>
    <source>
        <tissue evidence="1">Leaves</tissue>
    </source>
</reference>
<dbReference type="Proteomes" id="UP001341840">
    <property type="component" value="Unassembled WGS sequence"/>
</dbReference>
<proteinExistence type="predicted"/>
<name>A0ABU6QT09_9FABA</name>